<keyword evidence="1" id="KW-0472">Membrane</keyword>
<sequence length="130" mass="13989">MTYLTLKYLHVGCVVLSGIGFFVRGIWMLERSPRLQQPLVRVLPHIVDTVLLTSAIAMAVISAQYPFAAPWLTAKLVGLLIYIGCGTMALKRGRSQGQRALFFVAALLAFAYIVAVAVSRSALGPLAGIA</sequence>
<feature type="transmembrane region" description="Helical" evidence="1">
    <location>
        <begin position="100"/>
        <end position="118"/>
    </location>
</feature>
<protein>
    <submittedName>
        <fullName evidence="2">Invasion gene expression up-regulator, SirB</fullName>
    </submittedName>
</protein>
<dbReference type="EMBL" id="JEMY01000044">
    <property type="protein sequence ID" value="EXI86404.1"/>
    <property type="molecule type" value="Genomic_DNA"/>
</dbReference>
<dbReference type="STRING" id="1454004.AW11_03183"/>
<dbReference type="PANTHER" id="PTHR39594:SF1">
    <property type="entry name" value="PROTEIN YCHQ"/>
    <property type="match status" value="1"/>
</dbReference>
<keyword evidence="3" id="KW-1185">Reference proteome</keyword>
<proteinExistence type="predicted"/>
<dbReference type="Proteomes" id="UP000022141">
    <property type="component" value="Unassembled WGS sequence"/>
</dbReference>
<dbReference type="GO" id="GO:0005886">
    <property type="term" value="C:plasma membrane"/>
    <property type="evidence" value="ECO:0007669"/>
    <property type="project" value="TreeGrafter"/>
</dbReference>
<dbReference type="Pfam" id="PF04247">
    <property type="entry name" value="SirB"/>
    <property type="match status" value="1"/>
</dbReference>
<comment type="caution">
    <text evidence="2">The sequence shown here is derived from an EMBL/GenBank/DDBJ whole genome shotgun (WGS) entry which is preliminary data.</text>
</comment>
<feature type="transmembrane region" description="Helical" evidence="1">
    <location>
        <begin position="39"/>
        <end position="61"/>
    </location>
</feature>
<name>A0A011R5J5_ACCRE</name>
<evidence type="ECO:0000256" key="1">
    <source>
        <dbReference type="SAM" id="Phobius"/>
    </source>
</evidence>
<evidence type="ECO:0000313" key="2">
    <source>
        <dbReference type="EMBL" id="EXI86404.1"/>
    </source>
</evidence>
<reference evidence="2" key="1">
    <citation type="submission" date="2014-02" db="EMBL/GenBank/DDBJ databases">
        <title>Expanding our view of genomic diversity in Candidatus Accumulibacter clades.</title>
        <authorList>
            <person name="Skennerton C.T."/>
            <person name="Barr J.J."/>
            <person name="Slater F.R."/>
            <person name="Bond P.L."/>
            <person name="Tyson G.W."/>
        </authorList>
    </citation>
    <scope>NUCLEOTIDE SEQUENCE [LARGE SCALE GENOMIC DNA]</scope>
</reference>
<organism evidence="2 3">
    <name type="scientific">Accumulibacter regalis</name>
    <dbReference type="NCBI Taxonomy" id="522306"/>
    <lineage>
        <taxon>Bacteria</taxon>
        <taxon>Pseudomonadati</taxon>
        <taxon>Pseudomonadota</taxon>
        <taxon>Betaproteobacteria</taxon>
        <taxon>Candidatus Accumulibacter</taxon>
    </lineage>
</organism>
<accession>A0A011R5J5</accession>
<dbReference type="PATRIC" id="fig|1454004.3.peg.3282"/>
<dbReference type="PIRSF" id="PIRSF005610">
    <property type="entry name" value="SirB"/>
    <property type="match status" value="1"/>
</dbReference>
<keyword evidence="1" id="KW-0812">Transmembrane</keyword>
<dbReference type="PANTHER" id="PTHR39594">
    <property type="entry name" value="PROTEIN YCHQ"/>
    <property type="match status" value="1"/>
</dbReference>
<gene>
    <name evidence="2" type="ORF">AW11_03183</name>
</gene>
<dbReference type="InterPro" id="IPR007360">
    <property type="entry name" value="SirB"/>
</dbReference>
<evidence type="ECO:0000313" key="3">
    <source>
        <dbReference type="Proteomes" id="UP000022141"/>
    </source>
</evidence>
<feature type="transmembrane region" description="Helical" evidence="1">
    <location>
        <begin position="6"/>
        <end position="27"/>
    </location>
</feature>
<dbReference type="eggNOG" id="COG3094">
    <property type="taxonomic scope" value="Bacteria"/>
</dbReference>
<keyword evidence="1" id="KW-1133">Transmembrane helix</keyword>
<feature type="transmembrane region" description="Helical" evidence="1">
    <location>
        <begin position="67"/>
        <end position="88"/>
    </location>
</feature>
<dbReference type="AlphaFoldDB" id="A0A011R5J5"/>